<dbReference type="RefSeq" id="WP_253242886.1">
    <property type="nucleotide sequence ID" value="NZ_JAMYJR010000051.1"/>
</dbReference>
<organism evidence="2 3">
    <name type="scientific">Paractinoplanes aksuensis</name>
    <dbReference type="NCBI Taxonomy" id="2939490"/>
    <lineage>
        <taxon>Bacteria</taxon>
        <taxon>Bacillati</taxon>
        <taxon>Actinomycetota</taxon>
        <taxon>Actinomycetes</taxon>
        <taxon>Micromonosporales</taxon>
        <taxon>Micromonosporaceae</taxon>
        <taxon>Paractinoplanes</taxon>
    </lineage>
</organism>
<evidence type="ECO:0000313" key="2">
    <source>
        <dbReference type="EMBL" id="MCO8276864.1"/>
    </source>
</evidence>
<reference evidence="2 3" key="1">
    <citation type="submission" date="2022-06" db="EMBL/GenBank/DDBJ databases">
        <title>New Species of the Genus Actinoplanes, ActinopZanes ferrugineus.</title>
        <authorList>
            <person name="Ding P."/>
        </authorList>
    </citation>
    <scope>NUCLEOTIDE SEQUENCE [LARGE SCALE GENOMIC DNA]</scope>
    <source>
        <strain evidence="2 3">TRM88003</strain>
    </source>
</reference>
<sequence length="45" mass="4999">MPLEPAAGRGRRSPRGCPQARAARPSPGPEFLHYLRSPAIERWTT</sequence>
<accession>A0ABT1E138</accession>
<evidence type="ECO:0000256" key="1">
    <source>
        <dbReference type="SAM" id="MobiDB-lite"/>
    </source>
</evidence>
<proteinExistence type="predicted"/>
<name>A0ABT1E138_9ACTN</name>
<dbReference type="EMBL" id="JAMYJR010000051">
    <property type="protein sequence ID" value="MCO8276864.1"/>
    <property type="molecule type" value="Genomic_DNA"/>
</dbReference>
<gene>
    <name evidence="2" type="ORF">M1L60_40420</name>
</gene>
<keyword evidence="3" id="KW-1185">Reference proteome</keyword>
<protein>
    <submittedName>
        <fullName evidence="2">Uncharacterized protein</fullName>
    </submittedName>
</protein>
<comment type="caution">
    <text evidence="2">The sequence shown here is derived from an EMBL/GenBank/DDBJ whole genome shotgun (WGS) entry which is preliminary data.</text>
</comment>
<dbReference type="Proteomes" id="UP001523369">
    <property type="component" value="Unassembled WGS sequence"/>
</dbReference>
<evidence type="ECO:0000313" key="3">
    <source>
        <dbReference type="Proteomes" id="UP001523369"/>
    </source>
</evidence>
<feature type="region of interest" description="Disordered" evidence="1">
    <location>
        <begin position="1"/>
        <end position="45"/>
    </location>
</feature>